<organism evidence="1 2">
    <name type="scientific">Romanomermis culicivorax</name>
    <name type="common">Nematode worm</name>
    <dbReference type="NCBI Taxonomy" id="13658"/>
    <lineage>
        <taxon>Eukaryota</taxon>
        <taxon>Metazoa</taxon>
        <taxon>Ecdysozoa</taxon>
        <taxon>Nematoda</taxon>
        <taxon>Enoplea</taxon>
        <taxon>Dorylaimia</taxon>
        <taxon>Mermithida</taxon>
        <taxon>Mermithoidea</taxon>
        <taxon>Mermithidae</taxon>
        <taxon>Romanomermis</taxon>
    </lineage>
</organism>
<keyword evidence="1" id="KW-1185">Reference proteome</keyword>
<sequence>HLSRRAIHIFEKSEIQRRRLLSPYFASRHGPALVLLHQAEAVFIKFPEKEAKTTDQIRYFYMPLLSPAIVRTATKIFYTIFTLLAFAKQRSVVHSRKTSHAVVRSSHFLTSHFASSGYSISMLSKTLTSMTSSKSLNHRLPFPAMATSQPAATFVFGGGHFLPPVRKSLVFC</sequence>
<evidence type="ECO:0000313" key="1">
    <source>
        <dbReference type="Proteomes" id="UP000887565"/>
    </source>
</evidence>
<reference evidence="2" key="1">
    <citation type="submission" date="2022-11" db="UniProtKB">
        <authorList>
            <consortium name="WormBaseParasite"/>
        </authorList>
    </citation>
    <scope>IDENTIFICATION</scope>
</reference>
<accession>A0A915L9C6</accession>
<name>A0A915L9C6_ROMCU</name>
<dbReference type="AlphaFoldDB" id="A0A915L9C6"/>
<dbReference type="WBParaSite" id="nRc.2.0.1.t47730-RA">
    <property type="protein sequence ID" value="nRc.2.0.1.t47730-RA"/>
    <property type="gene ID" value="nRc.2.0.1.g47730"/>
</dbReference>
<proteinExistence type="predicted"/>
<evidence type="ECO:0000313" key="2">
    <source>
        <dbReference type="WBParaSite" id="nRc.2.0.1.t47730-RA"/>
    </source>
</evidence>
<protein>
    <submittedName>
        <fullName evidence="2">Uncharacterized protein</fullName>
    </submittedName>
</protein>
<dbReference type="Proteomes" id="UP000887565">
    <property type="component" value="Unplaced"/>
</dbReference>